<evidence type="ECO:0000256" key="1">
    <source>
        <dbReference type="SAM" id="MobiDB-lite"/>
    </source>
</evidence>
<sequence length="140" mass="15193">MYTTPPTTRCRYSCRRDVLVPSKDVVVTPGYRSCALVVARSSSDLRAQVVQPWQHRNLESVLHGFISMDKKPAKNLTVTPAAAATGSAVKNGSGGKLPGLSRKLFQKGSSEPKKKALTEVKNSGNTRTLAMVLPFHVSLR</sequence>
<accession>A0A6G1CSD6</accession>
<dbReference type="PANTHER" id="PTHR35493">
    <property type="entry name" value="STRUCTURAL MAINTENANCE OF CHROMOSOMES PROTEIN"/>
    <property type="match status" value="1"/>
</dbReference>
<dbReference type="Proteomes" id="UP000479710">
    <property type="component" value="Unassembled WGS sequence"/>
</dbReference>
<name>A0A6G1CSD6_9ORYZ</name>
<reference evidence="2 3" key="1">
    <citation type="submission" date="2019-11" db="EMBL/GenBank/DDBJ databases">
        <title>Whole genome sequence of Oryza granulata.</title>
        <authorList>
            <person name="Li W."/>
        </authorList>
    </citation>
    <scope>NUCLEOTIDE SEQUENCE [LARGE SCALE GENOMIC DNA]</scope>
    <source>
        <strain evidence="3">cv. Menghai</strain>
        <tissue evidence="2">Leaf</tissue>
    </source>
</reference>
<dbReference type="AlphaFoldDB" id="A0A6G1CSD6"/>
<dbReference type="EMBL" id="SPHZ02000008">
    <property type="protein sequence ID" value="KAF0903398.1"/>
    <property type="molecule type" value="Genomic_DNA"/>
</dbReference>
<evidence type="ECO:0000313" key="2">
    <source>
        <dbReference type="EMBL" id="KAF0903398.1"/>
    </source>
</evidence>
<feature type="region of interest" description="Disordered" evidence="1">
    <location>
        <begin position="87"/>
        <end position="113"/>
    </location>
</feature>
<comment type="caution">
    <text evidence="2">The sequence shown here is derived from an EMBL/GenBank/DDBJ whole genome shotgun (WGS) entry which is preliminary data.</text>
</comment>
<keyword evidence="3" id="KW-1185">Reference proteome</keyword>
<gene>
    <name evidence="2" type="ORF">E2562_027692</name>
</gene>
<proteinExistence type="predicted"/>
<dbReference type="PANTHER" id="PTHR35493:SF1">
    <property type="entry name" value="STRUCTURAL MAINTENANCE OF CHROMOSOMES PROTEIN"/>
    <property type="match status" value="1"/>
</dbReference>
<organism evidence="2 3">
    <name type="scientific">Oryza meyeriana var. granulata</name>
    <dbReference type="NCBI Taxonomy" id="110450"/>
    <lineage>
        <taxon>Eukaryota</taxon>
        <taxon>Viridiplantae</taxon>
        <taxon>Streptophyta</taxon>
        <taxon>Embryophyta</taxon>
        <taxon>Tracheophyta</taxon>
        <taxon>Spermatophyta</taxon>
        <taxon>Magnoliopsida</taxon>
        <taxon>Liliopsida</taxon>
        <taxon>Poales</taxon>
        <taxon>Poaceae</taxon>
        <taxon>BOP clade</taxon>
        <taxon>Oryzoideae</taxon>
        <taxon>Oryzeae</taxon>
        <taxon>Oryzinae</taxon>
        <taxon>Oryza</taxon>
        <taxon>Oryza meyeriana</taxon>
    </lineage>
</organism>
<protein>
    <submittedName>
        <fullName evidence="2">Uncharacterized protein</fullName>
    </submittedName>
</protein>
<evidence type="ECO:0000313" key="3">
    <source>
        <dbReference type="Proteomes" id="UP000479710"/>
    </source>
</evidence>